<gene>
    <name evidence="1" type="ORF">DASC09_025670</name>
</gene>
<dbReference type="Proteomes" id="UP001360560">
    <property type="component" value="Unassembled WGS sequence"/>
</dbReference>
<reference evidence="1 2" key="1">
    <citation type="journal article" date="2023" name="Elife">
        <title>Identification of key yeast species and microbe-microbe interactions impacting larval growth of Drosophila in the wild.</title>
        <authorList>
            <person name="Mure A."/>
            <person name="Sugiura Y."/>
            <person name="Maeda R."/>
            <person name="Honda K."/>
            <person name="Sakurai N."/>
            <person name="Takahashi Y."/>
            <person name="Watada M."/>
            <person name="Katoh T."/>
            <person name="Gotoh A."/>
            <person name="Gotoh Y."/>
            <person name="Taniguchi I."/>
            <person name="Nakamura K."/>
            <person name="Hayashi T."/>
            <person name="Katayama T."/>
            <person name="Uemura T."/>
            <person name="Hattori Y."/>
        </authorList>
    </citation>
    <scope>NUCLEOTIDE SEQUENCE [LARGE SCALE GENOMIC DNA]</scope>
    <source>
        <strain evidence="1 2">SC-9</strain>
    </source>
</reference>
<dbReference type="RefSeq" id="XP_064852242.1">
    <property type="nucleotide sequence ID" value="XM_064996170.1"/>
</dbReference>
<dbReference type="InterPro" id="IPR036322">
    <property type="entry name" value="WD40_repeat_dom_sf"/>
</dbReference>
<evidence type="ECO:0000313" key="2">
    <source>
        <dbReference type="Proteomes" id="UP001360560"/>
    </source>
</evidence>
<accession>A0AAV5QL14</accession>
<evidence type="ECO:0000313" key="1">
    <source>
        <dbReference type="EMBL" id="GMM35242.1"/>
    </source>
</evidence>
<sequence>MISDTSNYEAVLKNQLIHSPIVKYLFDINVSINKQHISHHHRTEDFSPNFSIFDKTIRNDLCSSDQSQFSSDTFGSNDTLDEILAQDELPPTTINDPPYIPKLQLVKVLVRDTSLLIESNIFPISGTIRCAAVLPGITDSKGYHHEDSLLLTLSSGYLVLIRLILTKHHFQPFIHMWHKISDPATMVINSRLGYNITCHDSGCYFAVNALENYIAIFECYHDDKITQGSYFKKHQVIKVDGTILYCGFFKNLIKTTSQFRLYSLILTDERRLQIKSFSWIDDTTSKDSSDADQHRKIPITRHTINRHTLPLFNDIDIPCLAIALHRSQSVLFLTKSQFIITTYDQIHSGATELLKAPYSGGFPLNYYQPKSPILSKTCEDYNEVLISSANGVIYLVVIIGNQTVDTTPLVRVRPNCCLSAFSLERVDNHTSLDGAEFIFTYGDEKSNGYCQKVRLVQNPDNPEFREFRVLEVYDKYWNWCTVFDFECIDHSKNKSLHGSQELWMCSGEARNGSILHMRYGVLSKQKKIHNVFKKATKVFTIPFATDDREYNYYFLANFPTTSKLFTYNETENEFFEVPITTAIEMTSETLLIEKLAAAEAFIQVTRDFISIGNINETLIKVDYENKQAVFAELFNNWLFYIVMDNDLEVQLKCKKIQPSFSDAILINGSTIILDTTPTCVKVFEFDGIIYLVTGSMFGDLRFFNLEPSGGLLEEAQTLKIDQYYESAIHDMLFIPNQDHSRVHFYVTDQFGSLLSGILAPNDDEEEKEEIDYDMMIDSPFFKILGQVYTLHFGTLPIKLMMSDDSRYIYLISKHLWRLETLKEPGLSAPATVFFEDTAQERNVFAISSLIFDGGIKRIGILREDGYCIAKFSETLSPVPKQFHLGFTPNKFMYIPYLHVFCIISNDMTYSSNNNKISFFDVKSFKKVRAREISKHNKQLIFNNNERLLSIGEWYIKKKTSSKKEASVYKNVVVGCQLNNDEGSVHVIELKKEKNERDLIKVGNLYTWRTNGPVFAVQQLRNANTLVYSSGNTLYTRKYICDRKSIDPPKKQYICGSLIVGITIKDSSTIIVSTRSTSVSVFEYNRKTGELVNVYNDSVSKSLLNSIGVNDFMVISDKLHSTITGFKVDKAGDFAPKFKDTVGGVVRLKNCELVPIWVNDVYYDIVKQHNRFLGCGIGGQVFIYFLCSMEQFDLIKHGSRKAWINGTELANKGKWETDEIDALGSEKNNNVLRFDLNWVSKRSDSSIFQDSPLSVAL</sequence>
<keyword evidence="2" id="KW-1185">Reference proteome</keyword>
<comment type="caution">
    <text evidence="1">The sequence shown here is derived from an EMBL/GenBank/DDBJ whole genome shotgun (WGS) entry which is preliminary data.</text>
</comment>
<dbReference type="AlphaFoldDB" id="A0AAV5QL14"/>
<dbReference type="EMBL" id="BTFZ01000004">
    <property type="protein sequence ID" value="GMM35242.1"/>
    <property type="molecule type" value="Genomic_DNA"/>
</dbReference>
<dbReference type="GeneID" id="90073221"/>
<dbReference type="InterPro" id="IPR050358">
    <property type="entry name" value="RSE1/DDB1/CFT1"/>
</dbReference>
<organism evidence="1 2">
    <name type="scientific">Saccharomycopsis crataegensis</name>
    <dbReference type="NCBI Taxonomy" id="43959"/>
    <lineage>
        <taxon>Eukaryota</taxon>
        <taxon>Fungi</taxon>
        <taxon>Dikarya</taxon>
        <taxon>Ascomycota</taxon>
        <taxon>Saccharomycotina</taxon>
        <taxon>Saccharomycetes</taxon>
        <taxon>Saccharomycopsidaceae</taxon>
        <taxon>Saccharomycopsis</taxon>
    </lineage>
</organism>
<dbReference type="SUPFAM" id="SSF50978">
    <property type="entry name" value="WD40 repeat-like"/>
    <property type="match status" value="1"/>
</dbReference>
<dbReference type="PANTHER" id="PTHR10644">
    <property type="entry name" value="DNA REPAIR/RNA PROCESSING CPSF FAMILY"/>
    <property type="match status" value="1"/>
</dbReference>
<dbReference type="Gene3D" id="2.130.10.10">
    <property type="entry name" value="YVTN repeat-like/Quinoprotein amine dehydrogenase"/>
    <property type="match status" value="2"/>
</dbReference>
<protein>
    <recommendedName>
        <fullName evidence="3">Cleavage/polyadenylation specificity factor A subunit N-terminal domain-containing protein</fullName>
    </recommendedName>
</protein>
<evidence type="ECO:0008006" key="3">
    <source>
        <dbReference type="Google" id="ProtNLM"/>
    </source>
</evidence>
<proteinExistence type="predicted"/>
<name>A0AAV5QL14_9ASCO</name>
<dbReference type="InterPro" id="IPR015943">
    <property type="entry name" value="WD40/YVTN_repeat-like_dom_sf"/>
</dbReference>